<dbReference type="AlphaFoldDB" id="A0AAE0L2A6"/>
<dbReference type="Proteomes" id="UP001190700">
    <property type="component" value="Unassembled WGS sequence"/>
</dbReference>
<name>A0AAE0L2A6_9CHLO</name>
<evidence type="ECO:0000313" key="2">
    <source>
        <dbReference type="EMBL" id="KAK3269433.1"/>
    </source>
</evidence>
<feature type="compositionally biased region" description="Basic and acidic residues" evidence="1">
    <location>
        <begin position="147"/>
        <end position="158"/>
    </location>
</feature>
<evidence type="ECO:0000256" key="1">
    <source>
        <dbReference type="SAM" id="MobiDB-lite"/>
    </source>
</evidence>
<comment type="caution">
    <text evidence="2">The sequence shown here is derived from an EMBL/GenBank/DDBJ whole genome shotgun (WGS) entry which is preliminary data.</text>
</comment>
<reference evidence="2 3" key="1">
    <citation type="journal article" date="2015" name="Genome Biol. Evol.">
        <title>Comparative Genomics of a Bacterivorous Green Alga Reveals Evolutionary Causalities and Consequences of Phago-Mixotrophic Mode of Nutrition.</title>
        <authorList>
            <person name="Burns J.A."/>
            <person name="Paasch A."/>
            <person name="Narechania A."/>
            <person name="Kim E."/>
        </authorList>
    </citation>
    <scope>NUCLEOTIDE SEQUENCE [LARGE SCALE GENOMIC DNA]</scope>
    <source>
        <strain evidence="2 3">PLY_AMNH</strain>
    </source>
</reference>
<accession>A0AAE0L2A6</accession>
<feature type="region of interest" description="Disordered" evidence="1">
    <location>
        <begin position="234"/>
        <end position="335"/>
    </location>
</feature>
<evidence type="ECO:0000313" key="3">
    <source>
        <dbReference type="Proteomes" id="UP001190700"/>
    </source>
</evidence>
<feature type="region of interest" description="Disordered" evidence="1">
    <location>
        <begin position="1"/>
        <end position="30"/>
    </location>
</feature>
<proteinExistence type="predicted"/>
<keyword evidence="3" id="KW-1185">Reference proteome</keyword>
<feature type="region of interest" description="Disordered" evidence="1">
    <location>
        <begin position="113"/>
        <end position="158"/>
    </location>
</feature>
<dbReference type="EMBL" id="LGRX02010954">
    <property type="protein sequence ID" value="KAK3269433.1"/>
    <property type="molecule type" value="Genomic_DNA"/>
</dbReference>
<protein>
    <submittedName>
        <fullName evidence="2">Uncharacterized protein</fullName>
    </submittedName>
</protein>
<feature type="compositionally biased region" description="Low complexity" evidence="1">
    <location>
        <begin position="272"/>
        <end position="285"/>
    </location>
</feature>
<feature type="compositionally biased region" description="Basic and acidic residues" evidence="1">
    <location>
        <begin position="113"/>
        <end position="139"/>
    </location>
</feature>
<organism evidence="2 3">
    <name type="scientific">Cymbomonas tetramitiformis</name>
    <dbReference type="NCBI Taxonomy" id="36881"/>
    <lineage>
        <taxon>Eukaryota</taxon>
        <taxon>Viridiplantae</taxon>
        <taxon>Chlorophyta</taxon>
        <taxon>Pyramimonadophyceae</taxon>
        <taxon>Pyramimonadales</taxon>
        <taxon>Pyramimonadaceae</taxon>
        <taxon>Cymbomonas</taxon>
    </lineage>
</organism>
<feature type="region of interest" description="Disordered" evidence="1">
    <location>
        <begin position="50"/>
        <end position="75"/>
    </location>
</feature>
<feature type="compositionally biased region" description="Polar residues" evidence="1">
    <location>
        <begin position="290"/>
        <end position="306"/>
    </location>
</feature>
<sequence>MAEATAQKLRLREEEEARRRAADAAEQRRKQACEAEEARLLEKVQVEHRRLQDEKAREIQRLQSDQREQQEEVRRAQEVEIAELERIVGEEKQRLLELQRVEEAEIQELMREEEEIRRQEAEEREREKQRKREKREAEHRRRQAKINAEREKREGEVNRLQEMEKSLMSRTSCRFCGTALTSRSMERLECPEGPWYHPGMEQSRAGATRMSCCGRAAQGASNGCKQRTHVGMGRLPLRSGAGSAPLEPLPRHAGGAPGGYADRIPQTTAEGASSYRRSSSAVSSAPLPGQSLSHNGTASSSLTWTSDGAALGPSKGAPREGPGPRGAAPSREGDCKGHCKRCSLMMTSSYMLQMECPKAEWFHPGVPESFRAAGQGAAMSARMSCCGRPHIAGNQTSGSTTYDSSAVMADVTASNGCRQKAHILT</sequence>
<gene>
    <name evidence="2" type="ORF">CYMTET_22124</name>
</gene>
<feature type="compositionally biased region" description="Basic and acidic residues" evidence="1">
    <location>
        <begin position="10"/>
        <end position="30"/>
    </location>
</feature>